<feature type="domain" description="Kinesin motor" evidence="10">
    <location>
        <begin position="1"/>
        <end position="325"/>
    </location>
</feature>
<feature type="compositionally biased region" description="Basic and acidic residues" evidence="9">
    <location>
        <begin position="1029"/>
        <end position="1046"/>
    </location>
</feature>
<keyword evidence="12" id="KW-1185">Reference proteome</keyword>
<dbReference type="GO" id="GO:0051231">
    <property type="term" value="P:spindle elongation"/>
    <property type="evidence" value="ECO:0007669"/>
    <property type="project" value="TreeGrafter"/>
</dbReference>
<dbReference type="RefSeq" id="XP_066911315.1">
    <property type="nucleotide sequence ID" value="XM_067055214.1"/>
</dbReference>
<dbReference type="GO" id="GO:0005875">
    <property type="term" value="C:microtubule associated complex"/>
    <property type="evidence" value="ECO:0007669"/>
    <property type="project" value="TreeGrafter"/>
</dbReference>
<dbReference type="GO" id="GO:0008017">
    <property type="term" value="F:microtubule binding"/>
    <property type="evidence" value="ECO:0007669"/>
    <property type="project" value="InterPro"/>
</dbReference>
<dbReference type="Pfam" id="PF00225">
    <property type="entry name" value="Kinesin"/>
    <property type="match status" value="1"/>
</dbReference>
<dbReference type="InterPro" id="IPR001752">
    <property type="entry name" value="Kinesin_motor_dom"/>
</dbReference>
<evidence type="ECO:0000256" key="2">
    <source>
        <dbReference type="ARBA" id="ARBA00022490"/>
    </source>
</evidence>
<dbReference type="SMART" id="SM00129">
    <property type="entry name" value="KISc"/>
    <property type="match status" value="1"/>
</dbReference>
<accession>A0A7M5XEL6</accession>
<dbReference type="GO" id="GO:0005524">
    <property type="term" value="F:ATP binding"/>
    <property type="evidence" value="ECO:0007669"/>
    <property type="project" value="UniProtKB-UniRule"/>
</dbReference>
<feature type="region of interest" description="Disordered" evidence="9">
    <location>
        <begin position="955"/>
        <end position="986"/>
    </location>
</feature>
<reference evidence="11" key="1">
    <citation type="submission" date="2021-01" db="UniProtKB">
        <authorList>
            <consortium name="EnsemblMetazoa"/>
        </authorList>
    </citation>
    <scope>IDENTIFICATION</scope>
</reference>
<evidence type="ECO:0000259" key="10">
    <source>
        <dbReference type="PROSITE" id="PS50067"/>
    </source>
</evidence>
<comment type="subcellular location">
    <subcellularLocation>
        <location evidence="1">Cytoplasm</location>
        <location evidence="1">Cytoskeleton</location>
    </subcellularLocation>
</comment>
<dbReference type="PROSITE" id="PS50067">
    <property type="entry name" value="KINESIN_MOTOR_2"/>
    <property type="match status" value="1"/>
</dbReference>
<sequence>MFADEKGHSEKTYTFDHVFNTEDDNQTVSEALTQPLVHSAMNGFNGTLMAYGQTGAGKTFSLMSENGITKTMIDKCFTQIFDDQKHNYKVTVSYLQIYQEKIFDLLSGVNTNNKADLAIRENPRTGVYVDNLTDYVVRSPSEVLQYIANGKKKLVFAETKMNRTSSRSHAVLQMVIERTMKDDVTGVDKQDEQTKTPSQDIANPNQDDSELDLNAFGKDVIIRGKIHICDLAGSERIKRTGASGDRLNEAQHINSSLLELGNVIQALADDSKKHVPFRNSVLTRLLQESLGGNCKTSLIVCVSPSTRDQQETKCTLNFGSRAMKVTNTAYVNMEVDFKSLSDQLLKQLQTKEDEIHAVRQSFQESLNNERQKIVAEYEGENGKLATKLNQQREELNNEMSLMEECILKLQHEADSKAQEVSSLEEAVVLIDDNSKREKHFIKQIFSSQQEMLSKNENLVKFIQQRLDILSEQNLSLEDAIEFLTILQNDVSTLEDVGLASIEGPGAHSIEDITSQDFYAPCLKMFLANQLHQYKTINAKLEELKSHQEDDVDGKIKQCEQEQKQTIEVGVQTVRDSNAHPANVELNGAEKQEDQEGTSEKLSTTYDNTNISKELESSTQTPSPGRQSLDLTDGSSDTSLQANDEEREPARRNLKGSPELNTKKSHEIFSGFNSTLNRIEDLVKSDRDRSLERAPSFSRERSMGRSPSFNLGSLSSRSDAGALSSRSESNSYRSSSSLGYRYDDTYSSKYSSPYTTSFSGSSTARPGSDMYESKYSSRTYGNSSFSASKYDNNRSFGGSSLTRYNSSENLVSGGFRGSSSDLSLSYSSRNETKRLEDRIRELEAKVREVTHENQEYSTLVQELSRNFPNDDHLREIKRKVTGKIADSIIMGRKENVKVARIEPFSSENRRPSNSINVNYNVTDSNQLTPKDIDKKNVTYDIQVNVVRNVKQVRDKSPIHNRENLIEFSPTTNESSTQNDSTSKTSIEYDLKPSSTSTLSAAVFNELDKRQTWTEPMKRKNMSRPLTWSEDNARTNDNEQNVKRASELGRLDVNPYKSEEVVFSTSKKSSLALPDWMKLKKKHSKTDQSNHFIKEVIQ</sequence>
<dbReference type="OrthoDB" id="5962160at2759"/>
<dbReference type="GO" id="GO:0007052">
    <property type="term" value="P:mitotic spindle organization"/>
    <property type="evidence" value="ECO:0007669"/>
    <property type="project" value="TreeGrafter"/>
</dbReference>
<feature type="compositionally biased region" description="Low complexity" evidence="9">
    <location>
        <begin position="723"/>
        <end position="737"/>
    </location>
</feature>
<keyword evidence="7" id="KW-0505">Motor protein</keyword>
<proteinExistence type="inferred from homology"/>
<feature type="region of interest" description="Disordered" evidence="9">
    <location>
        <begin position="183"/>
        <end position="209"/>
    </location>
</feature>
<evidence type="ECO:0000256" key="1">
    <source>
        <dbReference type="ARBA" id="ARBA00004245"/>
    </source>
</evidence>
<feature type="compositionally biased region" description="Basic and acidic residues" evidence="9">
    <location>
        <begin position="183"/>
        <end position="194"/>
    </location>
</feature>
<feature type="region of interest" description="Disordered" evidence="9">
    <location>
        <begin position="1026"/>
        <end position="1046"/>
    </location>
</feature>
<dbReference type="InterPro" id="IPR019821">
    <property type="entry name" value="Kinesin_motor_CS"/>
</dbReference>
<evidence type="ECO:0000256" key="8">
    <source>
        <dbReference type="SAM" id="Coils"/>
    </source>
</evidence>
<feature type="compositionally biased region" description="Low complexity" evidence="9">
    <location>
        <begin position="627"/>
        <end position="639"/>
    </location>
</feature>
<evidence type="ECO:0000313" key="12">
    <source>
        <dbReference type="Proteomes" id="UP000594262"/>
    </source>
</evidence>
<evidence type="ECO:0000256" key="3">
    <source>
        <dbReference type="ARBA" id="ARBA00022741"/>
    </source>
</evidence>
<keyword evidence="3 7" id="KW-0547">Nucleotide-binding</keyword>
<feature type="compositionally biased region" description="Polar residues" evidence="9">
    <location>
        <begin position="967"/>
        <end position="984"/>
    </location>
</feature>
<dbReference type="CDD" id="cd00106">
    <property type="entry name" value="KISc"/>
    <property type="match status" value="1"/>
</dbReference>
<feature type="coiled-coil region" evidence="8">
    <location>
        <begin position="341"/>
        <end position="426"/>
    </location>
</feature>
<evidence type="ECO:0000256" key="4">
    <source>
        <dbReference type="ARBA" id="ARBA00022840"/>
    </source>
</evidence>
<dbReference type="SUPFAM" id="SSF52540">
    <property type="entry name" value="P-loop containing nucleoside triphosphate hydrolases"/>
    <property type="match status" value="1"/>
</dbReference>
<dbReference type="PANTHER" id="PTHR47969:SF15">
    <property type="entry name" value="CHROMOSOME-ASSOCIATED KINESIN KIF4A-RELATED"/>
    <property type="match status" value="1"/>
</dbReference>
<dbReference type="InterPro" id="IPR036961">
    <property type="entry name" value="Kinesin_motor_dom_sf"/>
</dbReference>
<dbReference type="EnsemblMetazoa" id="CLYHEMT021715.2">
    <property type="protein sequence ID" value="CLYHEMP021715.2"/>
    <property type="gene ID" value="CLYHEMG021715"/>
</dbReference>
<dbReference type="AlphaFoldDB" id="A0A7M5XEL6"/>
<organism evidence="11 12">
    <name type="scientific">Clytia hemisphaerica</name>
    <dbReference type="NCBI Taxonomy" id="252671"/>
    <lineage>
        <taxon>Eukaryota</taxon>
        <taxon>Metazoa</taxon>
        <taxon>Cnidaria</taxon>
        <taxon>Hydrozoa</taxon>
        <taxon>Hydroidolina</taxon>
        <taxon>Leptothecata</taxon>
        <taxon>Obeliida</taxon>
        <taxon>Clytiidae</taxon>
        <taxon>Clytia</taxon>
    </lineage>
</organism>
<feature type="coiled-coil region" evidence="8">
    <location>
        <begin position="824"/>
        <end position="865"/>
    </location>
</feature>
<feature type="compositionally biased region" description="Basic and acidic residues" evidence="9">
    <location>
        <begin position="685"/>
        <end position="702"/>
    </location>
</feature>
<evidence type="ECO:0000256" key="7">
    <source>
        <dbReference type="PROSITE-ProRule" id="PRU00283"/>
    </source>
</evidence>
<feature type="compositionally biased region" description="Polar residues" evidence="9">
    <location>
        <begin position="704"/>
        <end position="717"/>
    </location>
</feature>
<feature type="region of interest" description="Disordered" evidence="9">
    <location>
        <begin position="685"/>
        <end position="737"/>
    </location>
</feature>
<dbReference type="InterPro" id="IPR027417">
    <property type="entry name" value="P-loop_NTPase"/>
</dbReference>
<dbReference type="GO" id="GO:0007018">
    <property type="term" value="P:microtubule-based movement"/>
    <property type="evidence" value="ECO:0007669"/>
    <property type="project" value="InterPro"/>
</dbReference>
<feature type="compositionally biased region" description="Polar residues" evidence="9">
    <location>
        <begin position="195"/>
        <end position="206"/>
    </location>
</feature>
<evidence type="ECO:0000256" key="9">
    <source>
        <dbReference type="SAM" id="MobiDB-lite"/>
    </source>
</evidence>
<dbReference type="InterPro" id="IPR027640">
    <property type="entry name" value="Kinesin-like_fam"/>
</dbReference>
<dbReference type="GeneID" id="136798580"/>
<comment type="similarity">
    <text evidence="7">Belongs to the TRAFAC class myosin-kinesin ATPase superfamily. Kinesin family.</text>
</comment>
<protein>
    <recommendedName>
        <fullName evidence="10">Kinesin motor domain-containing protein</fullName>
    </recommendedName>
</protein>
<evidence type="ECO:0000256" key="5">
    <source>
        <dbReference type="ARBA" id="ARBA00023054"/>
    </source>
</evidence>
<evidence type="ECO:0000313" key="11">
    <source>
        <dbReference type="EnsemblMetazoa" id="CLYHEMP021715.2"/>
    </source>
</evidence>
<feature type="coiled-coil region" evidence="8">
    <location>
        <begin position="452"/>
        <end position="479"/>
    </location>
</feature>
<dbReference type="PROSITE" id="PS00411">
    <property type="entry name" value="KINESIN_MOTOR_1"/>
    <property type="match status" value="1"/>
</dbReference>
<feature type="compositionally biased region" description="Polar residues" evidence="9">
    <location>
        <begin position="599"/>
        <end position="625"/>
    </location>
</feature>
<feature type="region of interest" description="Disordered" evidence="9">
    <location>
        <begin position="751"/>
        <end position="775"/>
    </location>
</feature>
<feature type="compositionally biased region" description="Low complexity" evidence="9">
    <location>
        <begin position="751"/>
        <end position="762"/>
    </location>
</feature>
<keyword evidence="4 7" id="KW-0067">ATP-binding</keyword>
<dbReference type="Gene3D" id="3.40.850.10">
    <property type="entry name" value="Kinesin motor domain"/>
    <property type="match status" value="1"/>
</dbReference>
<dbReference type="RefSeq" id="XP_066911314.1">
    <property type="nucleotide sequence ID" value="XM_067055213.1"/>
</dbReference>
<feature type="binding site" evidence="7">
    <location>
        <begin position="52"/>
        <end position="59"/>
    </location>
    <ligand>
        <name>ATP</name>
        <dbReference type="ChEBI" id="CHEBI:30616"/>
    </ligand>
</feature>
<name>A0A7M5XEL6_9CNID</name>
<evidence type="ECO:0000256" key="6">
    <source>
        <dbReference type="ARBA" id="ARBA00023212"/>
    </source>
</evidence>
<feature type="region of interest" description="Disordered" evidence="9">
    <location>
        <begin position="569"/>
        <end position="665"/>
    </location>
</feature>
<keyword evidence="6" id="KW-0206">Cytoskeleton</keyword>
<dbReference type="PRINTS" id="PR00380">
    <property type="entry name" value="KINESINHEAVY"/>
</dbReference>
<dbReference type="PANTHER" id="PTHR47969">
    <property type="entry name" value="CHROMOSOME-ASSOCIATED KINESIN KIF4A-RELATED"/>
    <property type="match status" value="1"/>
</dbReference>
<dbReference type="Proteomes" id="UP000594262">
    <property type="component" value="Unplaced"/>
</dbReference>
<keyword evidence="2" id="KW-0963">Cytoplasm</keyword>
<dbReference type="GO" id="GO:0003777">
    <property type="term" value="F:microtubule motor activity"/>
    <property type="evidence" value="ECO:0007669"/>
    <property type="project" value="InterPro"/>
</dbReference>
<keyword evidence="5 8" id="KW-0175">Coiled coil</keyword>